<protein>
    <submittedName>
        <fullName evidence="2">Cyclic nucleotide-binding domain-containing protein</fullName>
    </submittedName>
</protein>
<dbReference type="CDD" id="cd00038">
    <property type="entry name" value="CAP_ED"/>
    <property type="match status" value="1"/>
</dbReference>
<keyword evidence="3" id="KW-1185">Reference proteome</keyword>
<dbReference type="SUPFAM" id="SSF51206">
    <property type="entry name" value="cAMP-binding domain-like"/>
    <property type="match status" value="1"/>
</dbReference>
<name>A0ABY8MHS3_9SPIO</name>
<dbReference type="RefSeq" id="WP_326927761.1">
    <property type="nucleotide sequence ID" value="NZ_CP123443.1"/>
</dbReference>
<proteinExistence type="predicted"/>
<evidence type="ECO:0000313" key="2">
    <source>
        <dbReference type="EMBL" id="WGK69575.1"/>
    </source>
</evidence>
<dbReference type="EMBL" id="CP123443">
    <property type="protein sequence ID" value="WGK69575.1"/>
    <property type="molecule type" value="Genomic_DNA"/>
</dbReference>
<reference evidence="2 3" key="1">
    <citation type="submission" date="2023-04" db="EMBL/GenBank/DDBJ databases">
        <title>Spirochaete genome identified in red abalone sample constitutes a novel genus.</title>
        <authorList>
            <person name="Sharma S.P."/>
            <person name="Purcell C.M."/>
            <person name="Hyde J.R."/>
            <person name="Severin A.J."/>
        </authorList>
    </citation>
    <scope>NUCLEOTIDE SEQUENCE [LARGE SCALE GENOMIC DNA]</scope>
    <source>
        <strain evidence="2 3">SP-2023</strain>
    </source>
</reference>
<dbReference type="Pfam" id="PF00027">
    <property type="entry name" value="cNMP_binding"/>
    <property type="match status" value="1"/>
</dbReference>
<sequence length="167" mass="18837">MEENKLSELKEFIHKAPIGQYLGLRGCETLAKSVSAEKTLKNDEYLYRGGDKSDCFFMVASGRLALCMEDPKINRNRIIHVIEAGDLVGELSFVTEDAHKISVQSIGQSSVYVFGRKEINELYEKCPEVMFDFLKAVIKRIYTTTTSVNQQREELAAYLATGGRTKL</sequence>
<dbReference type="InterPro" id="IPR000595">
    <property type="entry name" value="cNMP-bd_dom"/>
</dbReference>
<gene>
    <name evidence="2" type="ORF">P0082_01570</name>
</gene>
<evidence type="ECO:0000313" key="3">
    <source>
        <dbReference type="Proteomes" id="UP001228690"/>
    </source>
</evidence>
<dbReference type="InterPro" id="IPR014710">
    <property type="entry name" value="RmlC-like_jellyroll"/>
</dbReference>
<accession>A0ABY8MHS3</accession>
<evidence type="ECO:0000259" key="1">
    <source>
        <dbReference type="PROSITE" id="PS50042"/>
    </source>
</evidence>
<feature type="domain" description="Cyclic nucleotide-binding" evidence="1">
    <location>
        <begin position="30"/>
        <end position="140"/>
    </location>
</feature>
<dbReference type="Proteomes" id="UP001228690">
    <property type="component" value="Chromosome"/>
</dbReference>
<dbReference type="Gene3D" id="2.60.120.10">
    <property type="entry name" value="Jelly Rolls"/>
    <property type="match status" value="1"/>
</dbReference>
<organism evidence="2 3">
    <name type="scientific">Candidatus Haliotispira prima</name>
    <dbReference type="NCBI Taxonomy" id="3034016"/>
    <lineage>
        <taxon>Bacteria</taxon>
        <taxon>Pseudomonadati</taxon>
        <taxon>Spirochaetota</taxon>
        <taxon>Spirochaetia</taxon>
        <taxon>Spirochaetales</taxon>
        <taxon>Spirochaetaceae</taxon>
        <taxon>Candidatus Haliotispira</taxon>
    </lineage>
</organism>
<dbReference type="InterPro" id="IPR018490">
    <property type="entry name" value="cNMP-bd_dom_sf"/>
</dbReference>
<dbReference type="PROSITE" id="PS50042">
    <property type="entry name" value="CNMP_BINDING_3"/>
    <property type="match status" value="1"/>
</dbReference>